<dbReference type="Gene3D" id="1.10.260.40">
    <property type="entry name" value="lambda repressor-like DNA-binding domains"/>
    <property type="match status" value="1"/>
</dbReference>
<evidence type="ECO:0000256" key="2">
    <source>
        <dbReference type="ARBA" id="ARBA00023125"/>
    </source>
</evidence>
<dbReference type="PANTHER" id="PTHR30146">
    <property type="entry name" value="LACI-RELATED TRANSCRIPTIONAL REPRESSOR"/>
    <property type="match status" value="1"/>
</dbReference>
<evidence type="ECO:0000259" key="4">
    <source>
        <dbReference type="PROSITE" id="PS50932"/>
    </source>
</evidence>
<comment type="caution">
    <text evidence="5">The sequence shown here is derived from an EMBL/GenBank/DDBJ whole genome shotgun (WGS) entry which is preliminary data.</text>
</comment>
<gene>
    <name evidence="5" type="ORF">GCM10010991_14360</name>
</gene>
<dbReference type="GO" id="GO:0003700">
    <property type="term" value="F:DNA-binding transcription factor activity"/>
    <property type="evidence" value="ECO:0007669"/>
    <property type="project" value="TreeGrafter"/>
</dbReference>
<dbReference type="CDD" id="cd01392">
    <property type="entry name" value="HTH_LacI"/>
    <property type="match status" value="1"/>
</dbReference>
<reference evidence="5 6" key="1">
    <citation type="journal article" date="2014" name="Int. J. Syst. Evol. Microbiol.">
        <title>Complete genome sequence of Corynebacterium casei LMG S-19264T (=DSM 44701T), isolated from a smear-ripened cheese.</title>
        <authorList>
            <consortium name="US DOE Joint Genome Institute (JGI-PGF)"/>
            <person name="Walter F."/>
            <person name="Albersmeier A."/>
            <person name="Kalinowski J."/>
            <person name="Ruckert C."/>
        </authorList>
    </citation>
    <scope>NUCLEOTIDE SEQUENCE [LARGE SCALE GENOMIC DNA]</scope>
    <source>
        <strain evidence="5 6">CGMCC 1.7029</strain>
    </source>
</reference>
<dbReference type="SMART" id="SM00354">
    <property type="entry name" value="HTH_LACI"/>
    <property type="match status" value="1"/>
</dbReference>
<sequence>MKPPYPRRVVTQADVSADCGLSEMTVSRVLRGQAGVSARNAEKVRESARKLGYVANRIAGALAGAPVPLVAVIVPSLSNMVFPEVLMGLAEGFEGTPLQSVLGLSNYSPVTEERVLAELLAWRPAAVVLTGLDHSATTHDLLARANVPVVEIMDSDGTGIDCLVGLSQRAAGAGMAQAVIAAGYRNVVLLRSNQQADRRQDSRFAGFCDALQAAGVPVLGSVCYRGASSVPKGRTLAAEALERWPEAEFLYCTNDMIAAGALFALEAAGRNVPEDIGLAGFSGLELLAGLTRRVATTDVQRFEIGRQAAQMIVERLAGAEPGLRHELRPVVDAGDTLRLQPVSPAINRVGITVTS</sequence>
<dbReference type="CDD" id="cd01575">
    <property type="entry name" value="PBP1_GntR"/>
    <property type="match status" value="1"/>
</dbReference>
<evidence type="ECO:0000313" key="5">
    <source>
        <dbReference type="EMBL" id="GGO29954.1"/>
    </source>
</evidence>
<dbReference type="EMBL" id="BMLP01000001">
    <property type="protein sequence ID" value="GGO29954.1"/>
    <property type="molecule type" value="Genomic_DNA"/>
</dbReference>
<name>A0A917YJ96_9RHOB</name>
<evidence type="ECO:0000256" key="3">
    <source>
        <dbReference type="ARBA" id="ARBA00023163"/>
    </source>
</evidence>
<dbReference type="Proteomes" id="UP000598196">
    <property type="component" value="Unassembled WGS sequence"/>
</dbReference>
<protein>
    <submittedName>
        <fullName evidence="5">LacI family transcriptional regulator</fullName>
    </submittedName>
</protein>
<evidence type="ECO:0000313" key="6">
    <source>
        <dbReference type="Proteomes" id="UP000598196"/>
    </source>
</evidence>
<dbReference type="PANTHER" id="PTHR30146:SF33">
    <property type="entry name" value="TRANSCRIPTIONAL REGULATOR"/>
    <property type="match status" value="1"/>
</dbReference>
<dbReference type="SUPFAM" id="SSF47413">
    <property type="entry name" value="lambda repressor-like DNA-binding domains"/>
    <property type="match status" value="1"/>
</dbReference>
<dbReference type="Pfam" id="PF00356">
    <property type="entry name" value="LacI"/>
    <property type="match status" value="1"/>
</dbReference>
<accession>A0A917YJ96</accession>
<dbReference type="SUPFAM" id="SSF53822">
    <property type="entry name" value="Periplasmic binding protein-like I"/>
    <property type="match status" value="1"/>
</dbReference>
<dbReference type="RefSeq" id="WP_146284860.1">
    <property type="nucleotide sequence ID" value="NZ_BMLP01000001.1"/>
</dbReference>
<dbReference type="InterPro" id="IPR000843">
    <property type="entry name" value="HTH_LacI"/>
</dbReference>
<feature type="domain" description="HTH lacI-type" evidence="4">
    <location>
        <begin position="10"/>
        <end position="64"/>
    </location>
</feature>
<proteinExistence type="predicted"/>
<dbReference type="PROSITE" id="PS50932">
    <property type="entry name" value="HTH_LACI_2"/>
    <property type="match status" value="1"/>
</dbReference>
<keyword evidence="6" id="KW-1185">Reference proteome</keyword>
<dbReference type="OrthoDB" id="7170131at2"/>
<dbReference type="InterPro" id="IPR001761">
    <property type="entry name" value="Peripla_BP/Lac1_sug-bd_dom"/>
</dbReference>
<dbReference type="Pfam" id="PF00532">
    <property type="entry name" value="Peripla_BP_1"/>
    <property type="match status" value="1"/>
</dbReference>
<organism evidence="5 6">
    <name type="scientific">Gemmobacter aquaticus</name>
    <dbReference type="NCBI Taxonomy" id="490185"/>
    <lineage>
        <taxon>Bacteria</taxon>
        <taxon>Pseudomonadati</taxon>
        <taxon>Pseudomonadota</taxon>
        <taxon>Alphaproteobacteria</taxon>
        <taxon>Rhodobacterales</taxon>
        <taxon>Paracoccaceae</taxon>
        <taxon>Gemmobacter</taxon>
    </lineage>
</organism>
<dbReference type="Gene3D" id="3.40.50.2300">
    <property type="match status" value="2"/>
</dbReference>
<dbReference type="InterPro" id="IPR028082">
    <property type="entry name" value="Peripla_BP_I"/>
</dbReference>
<keyword evidence="3" id="KW-0804">Transcription</keyword>
<keyword evidence="1" id="KW-0805">Transcription regulation</keyword>
<dbReference type="InterPro" id="IPR010982">
    <property type="entry name" value="Lambda_DNA-bd_dom_sf"/>
</dbReference>
<evidence type="ECO:0000256" key="1">
    <source>
        <dbReference type="ARBA" id="ARBA00023015"/>
    </source>
</evidence>
<dbReference type="GO" id="GO:0000976">
    <property type="term" value="F:transcription cis-regulatory region binding"/>
    <property type="evidence" value="ECO:0007669"/>
    <property type="project" value="TreeGrafter"/>
</dbReference>
<dbReference type="AlphaFoldDB" id="A0A917YJ96"/>
<keyword evidence="2" id="KW-0238">DNA-binding</keyword>